<dbReference type="InterPro" id="IPR004046">
    <property type="entry name" value="GST_C"/>
</dbReference>
<sequence length="219" mass="25955">MESVVIYADYLSQPCRAVLIFCEIAKISYKFHEVRVIKKQTLRDEYAKVSPSRTVPTMIHGDLILYESHAIIIYLIEKFKLKDNWYPNDIIKRALVNNYLHWHHMNLRLGCGWYVFNRWAGPMFYGGILKDLDVICNERREDAFQVLERILEKHKFVGRTDEVSVADIVCYCEIVQMLMVDIDLKGYPQLQIWFDGIGRIPEVQKVHKTFFRLLPRLKL</sequence>
<dbReference type="PROSITE" id="PS50405">
    <property type="entry name" value="GST_CTER"/>
    <property type="match status" value="1"/>
</dbReference>
<keyword evidence="2" id="KW-0963">Cytoplasm</keyword>
<dbReference type="Gene3D" id="1.20.1050.10">
    <property type="match status" value="1"/>
</dbReference>
<evidence type="ECO:0000313" key="5">
    <source>
        <dbReference type="EMBL" id="OMJ87575.1"/>
    </source>
</evidence>
<dbReference type="SFLD" id="SFLDG00358">
    <property type="entry name" value="Main_(cytGST)"/>
    <property type="match status" value="1"/>
</dbReference>
<evidence type="ECO:0000256" key="2">
    <source>
        <dbReference type="ARBA" id="ARBA00022490"/>
    </source>
</evidence>
<dbReference type="InterPro" id="IPR010987">
    <property type="entry name" value="Glutathione-S-Trfase_C-like"/>
</dbReference>
<evidence type="ECO:0000313" key="6">
    <source>
        <dbReference type="Proteomes" id="UP000187209"/>
    </source>
</evidence>
<name>A0A1R2CF36_9CILI</name>
<dbReference type="Pfam" id="PF13417">
    <property type="entry name" value="GST_N_3"/>
    <property type="match status" value="1"/>
</dbReference>
<proteinExistence type="predicted"/>
<dbReference type="Proteomes" id="UP000187209">
    <property type="component" value="Unassembled WGS sequence"/>
</dbReference>
<keyword evidence="6" id="KW-1185">Reference proteome</keyword>
<evidence type="ECO:0000259" key="3">
    <source>
        <dbReference type="PROSITE" id="PS50404"/>
    </source>
</evidence>
<reference evidence="5 6" key="1">
    <citation type="submission" date="2016-11" db="EMBL/GenBank/DDBJ databases">
        <title>The macronuclear genome of Stentor coeruleus: a giant cell with tiny introns.</title>
        <authorList>
            <person name="Slabodnick M."/>
            <person name="Ruby J.G."/>
            <person name="Reiff S.B."/>
            <person name="Swart E.C."/>
            <person name="Gosai S."/>
            <person name="Prabakaran S."/>
            <person name="Witkowska E."/>
            <person name="Larue G.E."/>
            <person name="Fisher S."/>
            <person name="Freeman R.M."/>
            <person name="Gunawardena J."/>
            <person name="Chu W."/>
            <person name="Stover N.A."/>
            <person name="Gregory B.D."/>
            <person name="Nowacki M."/>
            <person name="Derisi J."/>
            <person name="Roy S.W."/>
            <person name="Marshall W.F."/>
            <person name="Sood P."/>
        </authorList>
    </citation>
    <scope>NUCLEOTIDE SEQUENCE [LARGE SCALE GENOMIC DNA]</scope>
    <source>
        <strain evidence="5">WM001</strain>
    </source>
</reference>
<dbReference type="GO" id="GO:0006749">
    <property type="term" value="P:glutathione metabolic process"/>
    <property type="evidence" value="ECO:0007669"/>
    <property type="project" value="TreeGrafter"/>
</dbReference>
<dbReference type="GO" id="GO:0005737">
    <property type="term" value="C:cytoplasm"/>
    <property type="evidence" value="ECO:0007669"/>
    <property type="project" value="UniProtKB-SubCell"/>
</dbReference>
<dbReference type="PROSITE" id="PS50404">
    <property type="entry name" value="GST_NTER"/>
    <property type="match status" value="1"/>
</dbReference>
<feature type="domain" description="GST N-terminal" evidence="3">
    <location>
        <begin position="2"/>
        <end position="83"/>
    </location>
</feature>
<dbReference type="SFLD" id="SFLDS00019">
    <property type="entry name" value="Glutathione_Transferase_(cytos"/>
    <property type="match status" value="1"/>
</dbReference>
<evidence type="ECO:0008006" key="7">
    <source>
        <dbReference type="Google" id="ProtNLM"/>
    </source>
</evidence>
<evidence type="ECO:0000256" key="1">
    <source>
        <dbReference type="ARBA" id="ARBA00004496"/>
    </source>
</evidence>
<dbReference type="InterPro" id="IPR036249">
    <property type="entry name" value="Thioredoxin-like_sf"/>
</dbReference>
<dbReference type="OrthoDB" id="288530at2759"/>
<dbReference type="Gene3D" id="3.40.30.10">
    <property type="entry name" value="Glutaredoxin"/>
    <property type="match status" value="1"/>
</dbReference>
<dbReference type="InterPro" id="IPR051369">
    <property type="entry name" value="GST_Theta"/>
</dbReference>
<comment type="subcellular location">
    <subcellularLocation>
        <location evidence="1">Cytoplasm</location>
    </subcellularLocation>
</comment>
<evidence type="ECO:0000259" key="4">
    <source>
        <dbReference type="PROSITE" id="PS50405"/>
    </source>
</evidence>
<protein>
    <recommendedName>
        <fullName evidence="7">GST N-terminal domain-containing protein</fullName>
    </recommendedName>
</protein>
<dbReference type="Pfam" id="PF00043">
    <property type="entry name" value="GST_C"/>
    <property type="match status" value="1"/>
</dbReference>
<dbReference type="GO" id="GO:0004364">
    <property type="term" value="F:glutathione transferase activity"/>
    <property type="evidence" value="ECO:0007669"/>
    <property type="project" value="TreeGrafter"/>
</dbReference>
<dbReference type="SUPFAM" id="SSF47616">
    <property type="entry name" value="GST C-terminal domain-like"/>
    <property type="match status" value="1"/>
</dbReference>
<dbReference type="SFLD" id="SFLDG01153">
    <property type="entry name" value="Main.4:_Theta-like"/>
    <property type="match status" value="1"/>
</dbReference>
<dbReference type="SUPFAM" id="SSF52833">
    <property type="entry name" value="Thioredoxin-like"/>
    <property type="match status" value="1"/>
</dbReference>
<dbReference type="InterPro" id="IPR036282">
    <property type="entry name" value="Glutathione-S-Trfase_C_sf"/>
</dbReference>
<dbReference type="InterPro" id="IPR004045">
    <property type="entry name" value="Glutathione_S-Trfase_N"/>
</dbReference>
<dbReference type="InterPro" id="IPR040079">
    <property type="entry name" value="Glutathione_S-Trfase"/>
</dbReference>
<comment type="caution">
    <text evidence="5">The sequence shown here is derived from an EMBL/GenBank/DDBJ whole genome shotgun (WGS) entry which is preliminary data.</text>
</comment>
<dbReference type="PANTHER" id="PTHR43917">
    <property type="match status" value="1"/>
</dbReference>
<accession>A0A1R2CF36</accession>
<dbReference type="PANTHER" id="PTHR43917:SF8">
    <property type="entry name" value="GH16740P-RELATED"/>
    <property type="match status" value="1"/>
</dbReference>
<gene>
    <name evidence="5" type="ORF">SteCoe_10661</name>
</gene>
<feature type="domain" description="GST C-terminal" evidence="4">
    <location>
        <begin position="89"/>
        <end position="219"/>
    </location>
</feature>
<dbReference type="EMBL" id="MPUH01000173">
    <property type="protein sequence ID" value="OMJ87575.1"/>
    <property type="molecule type" value="Genomic_DNA"/>
</dbReference>
<dbReference type="AlphaFoldDB" id="A0A1R2CF36"/>
<organism evidence="5 6">
    <name type="scientific">Stentor coeruleus</name>
    <dbReference type="NCBI Taxonomy" id="5963"/>
    <lineage>
        <taxon>Eukaryota</taxon>
        <taxon>Sar</taxon>
        <taxon>Alveolata</taxon>
        <taxon>Ciliophora</taxon>
        <taxon>Postciliodesmatophora</taxon>
        <taxon>Heterotrichea</taxon>
        <taxon>Heterotrichida</taxon>
        <taxon>Stentoridae</taxon>
        <taxon>Stentor</taxon>
    </lineage>
</organism>